<accession>A0A963YUC1</accession>
<dbReference type="Pfam" id="PF07022">
    <property type="entry name" value="Phage_CI_repr"/>
    <property type="match status" value="1"/>
</dbReference>
<reference evidence="2" key="1">
    <citation type="journal article" date="2021" name="Microorganisms">
        <title>Acidisoma silvae sp. nov. and Acidisomacellulosilytica sp. nov., Two Acidophilic Bacteria Isolated from Decaying Wood, Hydrolyzing Cellulose and Producing Poly-3-hydroxybutyrate.</title>
        <authorList>
            <person name="Mieszkin S."/>
            <person name="Pouder E."/>
            <person name="Uroz S."/>
            <person name="Simon-Colin C."/>
            <person name="Alain K."/>
        </authorList>
    </citation>
    <scope>NUCLEOTIDE SEQUENCE</scope>
    <source>
        <strain evidence="2">HW T2.11</strain>
    </source>
</reference>
<gene>
    <name evidence="2" type="ORF">ASILVAE211_18640</name>
</gene>
<dbReference type="PROSITE" id="PS50943">
    <property type="entry name" value="HTH_CROC1"/>
    <property type="match status" value="1"/>
</dbReference>
<evidence type="ECO:0000259" key="1">
    <source>
        <dbReference type="PROSITE" id="PS50943"/>
    </source>
</evidence>
<dbReference type="GO" id="GO:0045892">
    <property type="term" value="P:negative regulation of DNA-templated transcription"/>
    <property type="evidence" value="ECO:0007669"/>
    <property type="project" value="InterPro"/>
</dbReference>
<organism evidence="2 3">
    <name type="scientific">Acidisoma silvae</name>
    <dbReference type="NCBI Taxonomy" id="2802396"/>
    <lineage>
        <taxon>Bacteria</taxon>
        <taxon>Pseudomonadati</taxon>
        <taxon>Pseudomonadota</taxon>
        <taxon>Alphaproteobacteria</taxon>
        <taxon>Acetobacterales</taxon>
        <taxon>Acidocellaceae</taxon>
        <taxon>Acidisoma</taxon>
    </lineage>
</organism>
<protein>
    <submittedName>
        <fullName evidence="2">Helix-turn-helix domain-containing protein</fullName>
    </submittedName>
</protein>
<evidence type="ECO:0000313" key="3">
    <source>
        <dbReference type="Proteomes" id="UP000708298"/>
    </source>
</evidence>
<dbReference type="Gene3D" id="1.10.260.40">
    <property type="entry name" value="lambda repressor-like DNA-binding domains"/>
    <property type="match status" value="1"/>
</dbReference>
<keyword evidence="3" id="KW-1185">Reference proteome</keyword>
<feature type="domain" description="HTH cro/C1-type" evidence="1">
    <location>
        <begin position="16"/>
        <end position="55"/>
    </location>
</feature>
<dbReference type="InterPro" id="IPR010982">
    <property type="entry name" value="Lambda_DNA-bd_dom_sf"/>
</dbReference>
<dbReference type="SUPFAM" id="SSF47413">
    <property type="entry name" value="lambda repressor-like DNA-binding domains"/>
    <property type="match status" value="1"/>
</dbReference>
<dbReference type="CDD" id="cd00093">
    <property type="entry name" value="HTH_XRE"/>
    <property type="match status" value="1"/>
</dbReference>
<comment type="caution">
    <text evidence="2">The sequence shown here is derived from an EMBL/GenBank/DDBJ whole genome shotgun (WGS) entry which is preliminary data.</text>
</comment>
<dbReference type="InterPro" id="IPR010744">
    <property type="entry name" value="Phage_CI_N"/>
</dbReference>
<dbReference type="Proteomes" id="UP000708298">
    <property type="component" value="Unassembled WGS sequence"/>
</dbReference>
<dbReference type="GO" id="GO:0003677">
    <property type="term" value="F:DNA binding"/>
    <property type="evidence" value="ECO:0007669"/>
    <property type="project" value="InterPro"/>
</dbReference>
<dbReference type="RefSeq" id="WP_264478972.1">
    <property type="nucleotide sequence ID" value="NZ_JAESVB010000011.1"/>
</dbReference>
<dbReference type="InterPro" id="IPR001387">
    <property type="entry name" value="Cro/C1-type_HTH"/>
</dbReference>
<evidence type="ECO:0000313" key="2">
    <source>
        <dbReference type="EMBL" id="MCB8877221.1"/>
    </source>
</evidence>
<proteinExistence type="predicted"/>
<sequence>MQSAMIARGIRKQIVLASHLGVNESAVSRWQQGAGLSLDHATKLCEALDISLDWLILGRGHMDQHHATDSEKIADDAGPSIELLPISIANSMRFLIGAIVEVLATTAPK</sequence>
<reference evidence="2" key="2">
    <citation type="submission" date="2021-01" db="EMBL/GenBank/DDBJ databases">
        <authorList>
            <person name="Mieszkin S."/>
            <person name="Pouder E."/>
            <person name="Alain K."/>
        </authorList>
    </citation>
    <scope>NUCLEOTIDE SEQUENCE</scope>
    <source>
        <strain evidence="2">HW T2.11</strain>
    </source>
</reference>
<dbReference type="AlphaFoldDB" id="A0A963YUC1"/>
<name>A0A963YUC1_9PROT</name>
<dbReference type="EMBL" id="JAESVB010000011">
    <property type="protein sequence ID" value="MCB8877221.1"/>
    <property type="molecule type" value="Genomic_DNA"/>
</dbReference>